<reference evidence="3" key="1">
    <citation type="journal article" date="2019" name="Int. J. Syst. Evol. Microbiol.">
        <title>The Global Catalogue of Microorganisms (GCM) 10K type strain sequencing project: providing services to taxonomists for standard genome sequencing and annotation.</title>
        <authorList>
            <consortium name="The Broad Institute Genomics Platform"/>
            <consortium name="The Broad Institute Genome Sequencing Center for Infectious Disease"/>
            <person name="Wu L."/>
            <person name="Ma J."/>
        </authorList>
    </citation>
    <scope>NUCLEOTIDE SEQUENCE [LARGE SCALE GENOMIC DNA]</scope>
    <source>
        <strain evidence="3">JCM 17986</strain>
    </source>
</reference>
<organism evidence="2 3">
    <name type="scientific">Yinghuangia aomiensis</name>
    <dbReference type="NCBI Taxonomy" id="676205"/>
    <lineage>
        <taxon>Bacteria</taxon>
        <taxon>Bacillati</taxon>
        <taxon>Actinomycetota</taxon>
        <taxon>Actinomycetes</taxon>
        <taxon>Kitasatosporales</taxon>
        <taxon>Streptomycetaceae</taxon>
        <taxon>Yinghuangia</taxon>
    </lineage>
</organism>
<sequence>MIGPRSERQRREAQVHGGRLPDRPGRPATPVTLPSGTEHLWGASTGEFGIGLRVVGTAQNPELSSTLPFTAWSPWMPAS</sequence>
<proteinExistence type="predicted"/>
<feature type="region of interest" description="Disordered" evidence="1">
    <location>
        <begin position="1"/>
        <end position="35"/>
    </location>
</feature>
<accession>A0ABP9HCC8</accession>
<name>A0ABP9HCC8_9ACTN</name>
<evidence type="ECO:0000256" key="1">
    <source>
        <dbReference type="SAM" id="MobiDB-lite"/>
    </source>
</evidence>
<dbReference type="EMBL" id="BAABHS010000011">
    <property type="protein sequence ID" value="GAA4967172.1"/>
    <property type="molecule type" value="Genomic_DNA"/>
</dbReference>
<gene>
    <name evidence="2" type="ORF">GCM10023205_35000</name>
</gene>
<evidence type="ECO:0000313" key="2">
    <source>
        <dbReference type="EMBL" id="GAA4967172.1"/>
    </source>
</evidence>
<keyword evidence="3" id="KW-1185">Reference proteome</keyword>
<evidence type="ECO:0000313" key="3">
    <source>
        <dbReference type="Proteomes" id="UP001500466"/>
    </source>
</evidence>
<protein>
    <submittedName>
        <fullName evidence="2">Uncharacterized protein</fullName>
    </submittedName>
</protein>
<comment type="caution">
    <text evidence="2">The sequence shown here is derived from an EMBL/GenBank/DDBJ whole genome shotgun (WGS) entry which is preliminary data.</text>
</comment>
<dbReference type="Proteomes" id="UP001500466">
    <property type="component" value="Unassembled WGS sequence"/>
</dbReference>
<feature type="compositionally biased region" description="Basic and acidic residues" evidence="1">
    <location>
        <begin position="1"/>
        <end position="25"/>
    </location>
</feature>